<protein>
    <submittedName>
        <fullName evidence="1">Uncharacterized protein</fullName>
    </submittedName>
</protein>
<evidence type="ECO:0000313" key="1">
    <source>
        <dbReference type="EMBL" id="CAJ0601198.1"/>
    </source>
</evidence>
<name>A0AA36GZG6_CYLNA</name>
<keyword evidence="2" id="KW-1185">Reference proteome</keyword>
<reference evidence="1" key="1">
    <citation type="submission" date="2023-07" db="EMBL/GenBank/DDBJ databases">
        <authorList>
            <consortium name="CYATHOMIX"/>
        </authorList>
    </citation>
    <scope>NUCLEOTIDE SEQUENCE</scope>
    <source>
        <strain evidence="1">N/A</strain>
    </source>
</reference>
<accession>A0AA36GZG6</accession>
<sequence>MASFLDSDERKWRSDLPDTLSVRDFCAIFTTEVLNLRRIQIFEAMILHYIRIYCL</sequence>
<dbReference type="EMBL" id="CATQJL010000305">
    <property type="protein sequence ID" value="CAJ0601198.1"/>
    <property type="molecule type" value="Genomic_DNA"/>
</dbReference>
<gene>
    <name evidence="1" type="ORF">CYNAS_LOCUS13181</name>
</gene>
<proteinExistence type="predicted"/>
<organism evidence="1 2">
    <name type="scientific">Cylicocyclus nassatus</name>
    <name type="common">Nematode worm</name>
    <dbReference type="NCBI Taxonomy" id="53992"/>
    <lineage>
        <taxon>Eukaryota</taxon>
        <taxon>Metazoa</taxon>
        <taxon>Ecdysozoa</taxon>
        <taxon>Nematoda</taxon>
        <taxon>Chromadorea</taxon>
        <taxon>Rhabditida</taxon>
        <taxon>Rhabditina</taxon>
        <taxon>Rhabditomorpha</taxon>
        <taxon>Strongyloidea</taxon>
        <taxon>Strongylidae</taxon>
        <taxon>Cylicocyclus</taxon>
    </lineage>
</organism>
<evidence type="ECO:0000313" key="2">
    <source>
        <dbReference type="Proteomes" id="UP001176961"/>
    </source>
</evidence>
<dbReference type="Proteomes" id="UP001176961">
    <property type="component" value="Unassembled WGS sequence"/>
</dbReference>
<dbReference type="AlphaFoldDB" id="A0AA36GZG6"/>
<comment type="caution">
    <text evidence="1">The sequence shown here is derived from an EMBL/GenBank/DDBJ whole genome shotgun (WGS) entry which is preliminary data.</text>
</comment>